<evidence type="ECO:0000313" key="1">
    <source>
        <dbReference type="EMBL" id="VEB45239.1"/>
    </source>
</evidence>
<dbReference type="InterPro" id="IPR016039">
    <property type="entry name" value="Thiolase-like"/>
</dbReference>
<dbReference type="EMBL" id="LR134182">
    <property type="protein sequence ID" value="VEB45239.1"/>
    <property type="molecule type" value="Genomic_DNA"/>
</dbReference>
<sequence>MARAAGLIRSGRAKVALAGGVEALSRFALRFCRDYYGDAALAGRPAFFGERAAG</sequence>
<dbReference type="AlphaFoldDB" id="A0A3S4HLV4"/>
<proteinExistence type="predicted"/>
<protein>
    <submittedName>
        <fullName evidence="1">Uncharacterized protein</fullName>
    </submittedName>
</protein>
<accession>A0A3S4HLV4</accession>
<dbReference type="GO" id="GO:0016746">
    <property type="term" value="F:acyltransferase activity"/>
    <property type="evidence" value="ECO:0007669"/>
    <property type="project" value="InterPro"/>
</dbReference>
<organism evidence="1 2">
    <name type="scientific">Chromobacterium violaceum</name>
    <dbReference type="NCBI Taxonomy" id="536"/>
    <lineage>
        <taxon>Bacteria</taxon>
        <taxon>Pseudomonadati</taxon>
        <taxon>Pseudomonadota</taxon>
        <taxon>Betaproteobacteria</taxon>
        <taxon>Neisseriales</taxon>
        <taxon>Chromobacteriaceae</taxon>
        <taxon>Chromobacterium</taxon>
    </lineage>
</organism>
<evidence type="ECO:0000313" key="2">
    <source>
        <dbReference type="Proteomes" id="UP000275777"/>
    </source>
</evidence>
<dbReference type="Gene3D" id="3.40.47.10">
    <property type="match status" value="1"/>
</dbReference>
<reference evidence="1 2" key="1">
    <citation type="submission" date="2018-12" db="EMBL/GenBank/DDBJ databases">
        <authorList>
            <consortium name="Pathogen Informatics"/>
        </authorList>
    </citation>
    <scope>NUCLEOTIDE SEQUENCE [LARGE SCALE GENOMIC DNA]</scope>
    <source>
        <strain evidence="1 2">NCTC9695</strain>
    </source>
</reference>
<dbReference type="Proteomes" id="UP000275777">
    <property type="component" value="Chromosome"/>
</dbReference>
<gene>
    <name evidence="1" type="ORF">NCTC9695_05749</name>
</gene>
<name>A0A3S4HLV4_CHRVL</name>
<dbReference type="SUPFAM" id="SSF53901">
    <property type="entry name" value="Thiolase-like"/>
    <property type="match status" value="1"/>
</dbReference>